<keyword evidence="10 13" id="KW-1133">Transmembrane helix</keyword>
<feature type="binding site" evidence="12">
    <location>
        <position position="598"/>
    </location>
    <ligand>
        <name>ATP</name>
        <dbReference type="ChEBI" id="CHEBI:30616"/>
    </ligand>
</feature>
<evidence type="ECO:0000256" key="6">
    <source>
        <dbReference type="ARBA" id="ARBA00022737"/>
    </source>
</evidence>
<dbReference type="PROSITE" id="PS00107">
    <property type="entry name" value="PROTEIN_KINASE_ATP"/>
    <property type="match status" value="1"/>
</dbReference>
<evidence type="ECO:0000313" key="17">
    <source>
        <dbReference type="RefSeq" id="XP_010455242.1"/>
    </source>
</evidence>
<dbReference type="PROSITE" id="PS00108">
    <property type="entry name" value="PROTEIN_KINASE_ST"/>
    <property type="match status" value="1"/>
</dbReference>
<evidence type="ECO:0000259" key="15">
    <source>
        <dbReference type="PROSITE" id="PS50011"/>
    </source>
</evidence>
<keyword evidence="2" id="KW-0433">Leucine-rich repeat</keyword>
<dbReference type="GeneID" id="104736862"/>
<comment type="subcellular location">
    <subcellularLocation>
        <location evidence="1">Membrane</location>
        <topology evidence="1">Single-pass membrane protein</topology>
    </subcellularLocation>
</comment>
<reference evidence="17" key="2">
    <citation type="submission" date="2025-08" db="UniProtKB">
        <authorList>
            <consortium name="RefSeq"/>
        </authorList>
    </citation>
    <scope>IDENTIFICATION</scope>
    <source>
        <tissue evidence="17">Leaf</tissue>
    </source>
</reference>
<dbReference type="InterPro" id="IPR001611">
    <property type="entry name" value="Leu-rich_rpt"/>
</dbReference>
<dbReference type="SUPFAM" id="SSF56112">
    <property type="entry name" value="Protein kinase-like (PK-like)"/>
    <property type="match status" value="1"/>
</dbReference>
<evidence type="ECO:0000256" key="13">
    <source>
        <dbReference type="SAM" id="Phobius"/>
    </source>
</evidence>
<dbReference type="Gene3D" id="3.80.10.10">
    <property type="entry name" value="Ribonuclease Inhibitor"/>
    <property type="match status" value="1"/>
</dbReference>
<feature type="transmembrane region" description="Helical" evidence="13">
    <location>
        <begin position="509"/>
        <end position="534"/>
    </location>
</feature>
<keyword evidence="3" id="KW-0808">Transferase</keyword>
<dbReference type="Gene3D" id="1.10.510.10">
    <property type="entry name" value="Transferase(Phosphotransferase) domain 1"/>
    <property type="match status" value="1"/>
</dbReference>
<evidence type="ECO:0000256" key="2">
    <source>
        <dbReference type="ARBA" id="ARBA00022614"/>
    </source>
</evidence>
<evidence type="ECO:0000256" key="14">
    <source>
        <dbReference type="SAM" id="SignalP"/>
    </source>
</evidence>
<evidence type="ECO:0000256" key="9">
    <source>
        <dbReference type="ARBA" id="ARBA00022840"/>
    </source>
</evidence>
<dbReference type="Pfam" id="PF12819">
    <property type="entry name" value="Malectin_like"/>
    <property type="match status" value="1"/>
</dbReference>
<feature type="chain" id="PRO_5045353420" evidence="14">
    <location>
        <begin position="24"/>
        <end position="876"/>
    </location>
</feature>
<dbReference type="Proteomes" id="UP000694864">
    <property type="component" value="Chromosome 2"/>
</dbReference>
<accession>A0ABM0VF54</accession>
<dbReference type="Pfam" id="PF00069">
    <property type="entry name" value="Pkinase"/>
    <property type="match status" value="1"/>
</dbReference>
<dbReference type="SMART" id="SM00220">
    <property type="entry name" value="S_TKc"/>
    <property type="match status" value="1"/>
</dbReference>
<organism evidence="16 17">
    <name type="scientific">Camelina sativa</name>
    <name type="common">False flax</name>
    <name type="synonym">Myagrum sativum</name>
    <dbReference type="NCBI Taxonomy" id="90675"/>
    <lineage>
        <taxon>Eukaryota</taxon>
        <taxon>Viridiplantae</taxon>
        <taxon>Streptophyta</taxon>
        <taxon>Embryophyta</taxon>
        <taxon>Tracheophyta</taxon>
        <taxon>Spermatophyta</taxon>
        <taxon>Magnoliopsida</taxon>
        <taxon>eudicotyledons</taxon>
        <taxon>Gunneridae</taxon>
        <taxon>Pentapetalae</taxon>
        <taxon>rosids</taxon>
        <taxon>malvids</taxon>
        <taxon>Brassicales</taxon>
        <taxon>Brassicaceae</taxon>
        <taxon>Camelineae</taxon>
        <taxon>Camelina</taxon>
    </lineage>
</organism>
<dbReference type="RefSeq" id="XP_010455242.1">
    <property type="nucleotide sequence ID" value="XM_010456940.2"/>
</dbReference>
<evidence type="ECO:0000256" key="7">
    <source>
        <dbReference type="ARBA" id="ARBA00022741"/>
    </source>
</evidence>
<feature type="domain" description="Protein kinase" evidence="15">
    <location>
        <begin position="570"/>
        <end position="843"/>
    </location>
</feature>
<evidence type="ECO:0000256" key="3">
    <source>
        <dbReference type="ARBA" id="ARBA00022679"/>
    </source>
</evidence>
<evidence type="ECO:0000256" key="8">
    <source>
        <dbReference type="ARBA" id="ARBA00022777"/>
    </source>
</evidence>
<reference evidence="16" key="1">
    <citation type="journal article" date="2014" name="Nat. Commun.">
        <title>The emerging biofuel crop Camelina sativa retains a highly undifferentiated hexaploid genome structure.</title>
        <authorList>
            <person name="Kagale S."/>
            <person name="Koh C."/>
            <person name="Nixon J."/>
            <person name="Bollina V."/>
            <person name="Clarke W.E."/>
            <person name="Tuteja R."/>
            <person name="Spillane C."/>
            <person name="Robinson S.J."/>
            <person name="Links M.G."/>
            <person name="Clarke C."/>
            <person name="Higgins E.E."/>
            <person name="Huebert T."/>
            <person name="Sharpe A.G."/>
            <person name="Parkin I.A."/>
        </authorList>
    </citation>
    <scope>NUCLEOTIDE SEQUENCE [LARGE SCALE GENOMIC DNA]</scope>
    <source>
        <strain evidence="16">cv. DH55</strain>
    </source>
</reference>
<keyword evidence="11 13" id="KW-0472">Membrane</keyword>
<gene>
    <name evidence="17" type="primary">LOC104736862</name>
</gene>
<dbReference type="InterPro" id="IPR024788">
    <property type="entry name" value="Malectin-like_Carb-bd_dom"/>
</dbReference>
<keyword evidence="16" id="KW-1185">Reference proteome</keyword>
<evidence type="ECO:0000256" key="11">
    <source>
        <dbReference type="ARBA" id="ARBA00023136"/>
    </source>
</evidence>
<evidence type="ECO:0000256" key="1">
    <source>
        <dbReference type="ARBA" id="ARBA00004167"/>
    </source>
</evidence>
<dbReference type="PROSITE" id="PS50011">
    <property type="entry name" value="PROTEIN_KINASE_DOM"/>
    <property type="match status" value="1"/>
</dbReference>
<dbReference type="Gene3D" id="3.30.200.20">
    <property type="entry name" value="Phosphorylase Kinase, domain 1"/>
    <property type="match status" value="1"/>
</dbReference>
<evidence type="ECO:0000256" key="12">
    <source>
        <dbReference type="PROSITE-ProRule" id="PRU10141"/>
    </source>
</evidence>
<keyword evidence="4 13" id="KW-0812">Transmembrane</keyword>
<protein>
    <submittedName>
        <fullName evidence="17">Receptor-like protein kinase At5g59670 isoform X1</fullName>
    </submittedName>
</protein>
<evidence type="ECO:0000256" key="4">
    <source>
        <dbReference type="ARBA" id="ARBA00022692"/>
    </source>
</evidence>
<dbReference type="PANTHER" id="PTHR45631:SF57">
    <property type="entry name" value="LEUCINE-RICH REPEAT PROTEIN KINASE FAMILY PROTEIN"/>
    <property type="match status" value="1"/>
</dbReference>
<keyword evidence="5 14" id="KW-0732">Signal</keyword>
<keyword evidence="8" id="KW-0418">Kinase</keyword>
<dbReference type="InterPro" id="IPR008271">
    <property type="entry name" value="Ser/Thr_kinase_AS"/>
</dbReference>
<sequence>MESSFGLLLVLITLAAIIHIVQAQDQQGFISLDCGRSANAPSPYKDTQTGLWYSSDNEFIQSGKTGQVRENPNYNREQYLTLRYFPKGKRNCYNLSVEKGRKYLIRAAFLYGNYDGLRVNPVFDLYLGPNRLATIDFETRVNGTWENYIHIPTSNSLQLCLVKTGETTPLISGLDLRPLGKDSYITKSGSLRLYYRFFFRTNLGKPIPDIQYPDDVYDRIWNPYFQTVLTQISTTLEVNNSNNYVPPKEALKNAATPSNASAPLTMEWTPLYPNDQYYLYAHFAEIQELKENETREFNIVWNGEVMSTVVPKKLEVSTIYDQSPRTCEKGKCSIQLIRTKRSTLPPLINAFELFTVFELPQSETDERDVVAIKEIEATYALSRINWQGDPCVPQDLRWDGLNCRDTNISMHPRITSLNLSSSGLNGIIVAAIQSLTQLETLDLSNNSLTGGVPEFLGNMKSLSFINLSGNNLNGSIPQALQKKGLKLSVGGNPRLCLSDPCRKPPKKNVLVPIVASVVPAAILIIAVLIVFLVLKKKKSTVPQGSHREVTFANKNSKRRFTYSEVIQMTNNFQRVLGKGGFGMVHHGTVNGSEQVAVKVLSQSSTQGYKEFKAEVDLLMRVHHTNLVSLVGYCYEGDHLALIYEFLPNGELKQHLSGKEGKSIINWSTRLRIALEAALGLEYLHVGCTPPMVHRDVKTANILLDENFKAKLADFGLSRSFQSGSESQELTVVAGTRGYLDPEYYRTNRLAEKSDVYSFGIVLLEMITNQPVINNQASEKSHIHIAQWVGFQITKGDILEIMDPNLGKDYHTNSAWRALELAVSCVDSSSSKRPSMSEVIHELKECIVCENSRISKDRRLESQETIVSLDDTVVIPR</sequence>
<keyword evidence="7 12" id="KW-0547">Nucleotide-binding</keyword>
<evidence type="ECO:0000256" key="5">
    <source>
        <dbReference type="ARBA" id="ARBA00022729"/>
    </source>
</evidence>
<evidence type="ECO:0000313" key="16">
    <source>
        <dbReference type="Proteomes" id="UP000694864"/>
    </source>
</evidence>
<dbReference type="InterPro" id="IPR032675">
    <property type="entry name" value="LRR_dom_sf"/>
</dbReference>
<dbReference type="SUPFAM" id="SSF52058">
    <property type="entry name" value="L domain-like"/>
    <property type="match status" value="1"/>
</dbReference>
<keyword evidence="9 12" id="KW-0067">ATP-binding</keyword>
<dbReference type="InterPro" id="IPR000719">
    <property type="entry name" value="Prot_kinase_dom"/>
</dbReference>
<dbReference type="InterPro" id="IPR011009">
    <property type="entry name" value="Kinase-like_dom_sf"/>
</dbReference>
<proteinExistence type="predicted"/>
<name>A0ABM0VF54_CAMSA</name>
<dbReference type="Pfam" id="PF13855">
    <property type="entry name" value="LRR_8"/>
    <property type="match status" value="1"/>
</dbReference>
<evidence type="ECO:0000256" key="10">
    <source>
        <dbReference type="ARBA" id="ARBA00022989"/>
    </source>
</evidence>
<feature type="signal peptide" evidence="14">
    <location>
        <begin position="1"/>
        <end position="23"/>
    </location>
</feature>
<dbReference type="PANTHER" id="PTHR45631">
    <property type="entry name" value="OS07G0107800 PROTEIN-RELATED"/>
    <property type="match status" value="1"/>
</dbReference>
<keyword evidence="6" id="KW-0677">Repeat</keyword>
<dbReference type="InterPro" id="IPR017441">
    <property type="entry name" value="Protein_kinase_ATP_BS"/>
</dbReference>